<reference evidence="9" key="1">
    <citation type="journal article" date="2019" name="Database">
        <title>The radish genome database (RadishGD): an integrated information resource for radish genomics.</title>
        <authorList>
            <person name="Yu H.J."/>
            <person name="Baek S."/>
            <person name="Lee Y.J."/>
            <person name="Cho A."/>
            <person name="Mun J.H."/>
        </authorList>
    </citation>
    <scope>NUCLEOTIDE SEQUENCE [LARGE SCALE GENOMIC DNA]</scope>
    <source>
        <strain evidence="9">cv. WK10039</strain>
    </source>
</reference>
<evidence type="ECO:0000313" key="9">
    <source>
        <dbReference type="Proteomes" id="UP000504610"/>
    </source>
</evidence>
<organism evidence="9 10">
    <name type="scientific">Raphanus sativus</name>
    <name type="common">Radish</name>
    <name type="synonym">Raphanus raphanistrum var. sativus</name>
    <dbReference type="NCBI Taxonomy" id="3726"/>
    <lineage>
        <taxon>Eukaryota</taxon>
        <taxon>Viridiplantae</taxon>
        <taxon>Streptophyta</taxon>
        <taxon>Embryophyta</taxon>
        <taxon>Tracheophyta</taxon>
        <taxon>Spermatophyta</taxon>
        <taxon>Magnoliopsida</taxon>
        <taxon>eudicotyledons</taxon>
        <taxon>Gunneridae</taxon>
        <taxon>Pentapetalae</taxon>
        <taxon>rosids</taxon>
        <taxon>malvids</taxon>
        <taxon>Brassicales</taxon>
        <taxon>Brassicaceae</taxon>
        <taxon>Brassiceae</taxon>
        <taxon>Raphanus</taxon>
    </lineage>
</organism>
<dbReference type="InterPro" id="IPR016024">
    <property type="entry name" value="ARM-type_fold"/>
</dbReference>
<dbReference type="PANTHER" id="PTHR12537">
    <property type="entry name" value="RNA BINDING PROTEIN PUMILIO-RELATED"/>
    <property type="match status" value="1"/>
</dbReference>
<dbReference type="KEGG" id="rsz:108823698"/>
<dbReference type="AlphaFoldDB" id="A0A6J0KX36"/>
<dbReference type="SUPFAM" id="SSF48371">
    <property type="entry name" value="ARM repeat"/>
    <property type="match status" value="1"/>
</dbReference>
<feature type="domain" description="PUM-HD" evidence="8">
    <location>
        <begin position="27"/>
        <end position="352"/>
    </location>
</feature>
<dbReference type="GeneID" id="108823698"/>
<sequence length="354" mass="39143">MAKGDDSFSTSIKQENTTVPPPPPPPRETPTATPPPREADLADDKAQSLLNSLRSTSLAPQETETCMRSLTNLMTSSKDEDEALFQEVISKLNGIELQRMAALLTSESDDRYFLETARNKNGSNRLQKLLGKSDDADIFFAAAILRNFFHVMTDEHASHVAVQGMRVFGVEKRFAMRDQILNHAVLLACDQYGSVALSAIIRDVAFLYCSTALFDVVASEAPLLSYNAYGSIVVQHVLKHCGLHSTRNIGVSLRGNYVELSFTEGGRYIVEKLLERDEETEALVAAELLECQGDELVRLATSEYGHFVVEKALKVTRVDLFRGLVNKLKPSLPLLRSSHHATTIAEILESFVTN</sequence>
<dbReference type="InterPro" id="IPR033133">
    <property type="entry name" value="PUM-HD"/>
</dbReference>
<accession>A0A6J0KX36</accession>
<evidence type="ECO:0000256" key="6">
    <source>
        <dbReference type="PROSITE-ProRule" id="PRU00317"/>
    </source>
</evidence>
<keyword evidence="5" id="KW-0694">RNA-binding</keyword>
<feature type="region of interest" description="Disordered" evidence="7">
    <location>
        <begin position="1"/>
        <end position="40"/>
    </location>
</feature>
<name>A0A6J0KX36_RAPSA</name>
<keyword evidence="2" id="KW-0963">Cytoplasm</keyword>
<evidence type="ECO:0000256" key="2">
    <source>
        <dbReference type="ARBA" id="ARBA00022490"/>
    </source>
</evidence>
<keyword evidence="3" id="KW-0677">Repeat</keyword>
<dbReference type="OrthoDB" id="668540at2759"/>
<dbReference type="Proteomes" id="UP000504610">
    <property type="component" value="Chromosome 9"/>
</dbReference>
<dbReference type="RefSeq" id="XP_018452467.1">
    <property type="nucleotide sequence ID" value="XM_018596965.2"/>
</dbReference>
<keyword evidence="4" id="KW-0810">Translation regulation</keyword>
<dbReference type="GO" id="GO:0003729">
    <property type="term" value="F:mRNA binding"/>
    <property type="evidence" value="ECO:0007669"/>
    <property type="project" value="TreeGrafter"/>
</dbReference>
<dbReference type="Pfam" id="PF00806">
    <property type="entry name" value="PUF"/>
    <property type="match status" value="3"/>
</dbReference>
<dbReference type="SMART" id="SM00025">
    <property type="entry name" value="Pumilio"/>
    <property type="match status" value="4"/>
</dbReference>
<dbReference type="PROSITE" id="PS50302">
    <property type="entry name" value="PUM"/>
    <property type="match status" value="1"/>
</dbReference>
<keyword evidence="9" id="KW-1185">Reference proteome</keyword>
<comment type="subcellular location">
    <subcellularLocation>
        <location evidence="1">Cytoplasm</location>
    </subcellularLocation>
</comment>
<reference evidence="10" key="2">
    <citation type="submission" date="2025-08" db="UniProtKB">
        <authorList>
            <consortium name="RefSeq"/>
        </authorList>
    </citation>
    <scope>IDENTIFICATION</scope>
    <source>
        <tissue evidence="10">Leaf</tissue>
    </source>
</reference>
<gene>
    <name evidence="10" type="primary">LOC108823698</name>
</gene>
<dbReference type="PROSITE" id="PS50303">
    <property type="entry name" value="PUM_HD"/>
    <property type="match status" value="1"/>
</dbReference>
<evidence type="ECO:0000256" key="4">
    <source>
        <dbReference type="ARBA" id="ARBA00022845"/>
    </source>
</evidence>
<proteinExistence type="predicted"/>
<evidence type="ECO:0000256" key="5">
    <source>
        <dbReference type="ARBA" id="ARBA00022884"/>
    </source>
</evidence>
<feature type="compositionally biased region" description="Pro residues" evidence="7">
    <location>
        <begin position="19"/>
        <end position="36"/>
    </location>
</feature>
<dbReference type="InterPro" id="IPR011989">
    <property type="entry name" value="ARM-like"/>
</dbReference>
<feature type="compositionally biased region" description="Polar residues" evidence="7">
    <location>
        <begin position="7"/>
        <end position="16"/>
    </location>
</feature>
<dbReference type="GO" id="GO:0005737">
    <property type="term" value="C:cytoplasm"/>
    <property type="evidence" value="ECO:0007669"/>
    <property type="project" value="UniProtKB-SubCell"/>
</dbReference>
<feature type="repeat" description="Pumilio" evidence="6">
    <location>
        <begin position="287"/>
        <end position="326"/>
    </location>
</feature>
<evidence type="ECO:0000256" key="1">
    <source>
        <dbReference type="ARBA" id="ARBA00004496"/>
    </source>
</evidence>
<dbReference type="InterPro" id="IPR001313">
    <property type="entry name" value="Pumilio_RNA-bd_rpt"/>
</dbReference>
<evidence type="ECO:0000256" key="3">
    <source>
        <dbReference type="ARBA" id="ARBA00022737"/>
    </source>
</evidence>
<evidence type="ECO:0000313" key="10">
    <source>
        <dbReference type="RefSeq" id="XP_018452467.1"/>
    </source>
</evidence>
<evidence type="ECO:0000256" key="7">
    <source>
        <dbReference type="SAM" id="MobiDB-lite"/>
    </source>
</evidence>
<dbReference type="PANTHER" id="PTHR12537:SF146">
    <property type="entry name" value="PUM-HD DOMAIN-CONTAINING PROTEIN"/>
    <property type="match status" value="1"/>
</dbReference>
<protein>
    <submittedName>
        <fullName evidence="10">Pumilio homolog 18-like</fullName>
    </submittedName>
</protein>
<dbReference type="GO" id="GO:0006417">
    <property type="term" value="P:regulation of translation"/>
    <property type="evidence" value="ECO:0007669"/>
    <property type="project" value="UniProtKB-KW"/>
</dbReference>
<evidence type="ECO:0000259" key="8">
    <source>
        <dbReference type="PROSITE" id="PS50303"/>
    </source>
</evidence>
<dbReference type="Gene3D" id="1.25.10.10">
    <property type="entry name" value="Leucine-rich Repeat Variant"/>
    <property type="match status" value="1"/>
</dbReference>